<evidence type="ECO:0000313" key="2">
    <source>
        <dbReference type="Proteomes" id="UP000241769"/>
    </source>
</evidence>
<proteinExistence type="predicted"/>
<accession>A0A2P6NZP8</accession>
<organism evidence="1 2">
    <name type="scientific">Planoprotostelium fungivorum</name>
    <dbReference type="NCBI Taxonomy" id="1890364"/>
    <lineage>
        <taxon>Eukaryota</taxon>
        <taxon>Amoebozoa</taxon>
        <taxon>Evosea</taxon>
        <taxon>Variosea</taxon>
        <taxon>Cavosteliida</taxon>
        <taxon>Cavosteliaceae</taxon>
        <taxon>Planoprotostelium</taxon>
    </lineage>
</organism>
<dbReference type="InParanoid" id="A0A2P6NZP8"/>
<keyword evidence="2" id="KW-1185">Reference proteome</keyword>
<comment type="caution">
    <text evidence="1">The sequence shown here is derived from an EMBL/GenBank/DDBJ whole genome shotgun (WGS) entry which is preliminary data.</text>
</comment>
<gene>
    <name evidence="1" type="ORF">PROFUN_01285</name>
</gene>
<evidence type="ECO:0000313" key="1">
    <source>
        <dbReference type="EMBL" id="PRP89422.1"/>
    </source>
</evidence>
<name>A0A2P6NZP8_9EUKA</name>
<dbReference type="AlphaFoldDB" id="A0A2P6NZP8"/>
<dbReference type="Proteomes" id="UP000241769">
    <property type="component" value="Unassembled WGS sequence"/>
</dbReference>
<dbReference type="EMBL" id="MDYQ01000003">
    <property type="protein sequence ID" value="PRP89422.1"/>
    <property type="molecule type" value="Genomic_DNA"/>
</dbReference>
<reference evidence="1 2" key="1">
    <citation type="journal article" date="2018" name="Genome Biol. Evol.">
        <title>Multiple Roots of Fruiting Body Formation in Amoebozoa.</title>
        <authorList>
            <person name="Hillmann F."/>
            <person name="Forbes G."/>
            <person name="Novohradska S."/>
            <person name="Ferling I."/>
            <person name="Riege K."/>
            <person name="Groth M."/>
            <person name="Westermann M."/>
            <person name="Marz M."/>
            <person name="Spaller T."/>
            <person name="Winckler T."/>
            <person name="Schaap P."/>
            <person name="Glockner G."/>
        </authorList>
    </citation>
    <scope>NUCLEOTIDE SEQUENCE [LARGE SCALE GENOMIC DNA]</scope>
    <source>
        <strain evidence="1 2">Jena</strain>
    </source>
</reference>
<protein>
    <submittedName>
        <fullName evidence="1">Uncharacterized protein</fullName>
    </submittedName>
</protein>
<sequence>MDRVVVKMNKAAIQRDRMIQLFPSCKEVFWTKFECERKVILGVSLDDSPECLTNDKKTQQCICRVICPREMANLEACAKESIDNPPLYCGEQLRELKRCETEDMIERRLMLKRVAKEKERLVVMNCTSYSIASILKCLQRSNLDGHSMRSQRTKRKDPIMIVDSNFSFAKPFTRR</sequence>